<evidence type="ECO:0000256" key="1">
    <source>
        <dbReference type="SAM" id="Phobius"/>
    </source>
</evidence>
<protein>
    <submittedName>
        <fullName evidence="2">Efflux RND transporter permease subunit</fullName>
    </submittedName>
</protein>
<dbReference type="Gene3D" id="1.20.1640.10">
    <property type="entry name" value="Multidrug efflux transporter AcrB transmembrane domain"/>
    <property type="match status" value="2"/>
</dbReference>
<dbReference type="Gene3D" id="3.30.70.1430">
    <property type="entry name" value="Multidrug efflux transporter AcrB pore domain"/>
    <property type="match status" value="2"/>
</dbReference>
<keyword evidence="1" id="KW-1133">Transmembrane helix</keyword>
<feature type="transmembrane region" description="Helical" evidence="1">
    <location>
        <begin position="431"/>
        <end position="453"/>
    </location>
</feature>
<dbReference type="GO" id="GO:0042910">
    <property type="term" value="F:xenobiotic transmembrane transporter activity"/>
    <property type="evidence" value="ECO:0007669"/>
    <property type="project" value="TreeGrafter"/>
</dbReference>
<proteinExistence type="predicted"/>
<accession>A0A3S0INT0</accession>
<reference evidence="2 3" key="1">
    <citation type="submission" date="2018-12" db="EMBL/GenBank/DDBJ databases">
        <authorList>
            <person name="Yu L."/>
        </authorList>
    </citation>
    <scope>NUCLEOTIDE SEQUENCE [LARGE SCALE GENOMIC DNA]</scope>
    <source>
        <strain evidence="2 3">HAW-EB2</strain>
    </source>
</reference>
<feature type="transmembrane region" description="Helical" evidence="1">
    <location>
        <begin position="856"/>
        <end position="875"/>
    </location>
</feature>
<dbReference type="PANTHER" id="PTHR32063">
    <property type="match status" value="1"/>
</dbReference>
<dbReference type="EMBL" id="RXNU01000004">
    <property type="protein sequence ID" value="RTR39382.1"/>
    <property type="molecule type" value="Genomic_DNA"/>
</dbReference>
<feature type="transmembrane region" description="Helical" evidence="1">
    <location>
        <begin position="982"/>
        <end position="1008"/>
    </location>
</feature>
<dbReference type="Gene3D" id="3.30.70.1440">
    <property type="entry name" value="Multidrug efflux transporter AcrB pore domain"/>
    <property type="match status" value="1"/>
</dbReference>
<comment type="caution">
    <text evidence="2">The sequence shown here is derived from an EMBL/GenBank/DDBJ whole genome shotgun (WGS) entry which is preliminary data.</text>
</comment>
<feature type="transmembrane region" description="Helical" evidence="1">
    <location>
        <begin position="908"/>
        <end position="932"/>
    </location>
</feature>
<dbReference type="Pfam" id="PF00873">
    <property type="entry name" value="ACR_tran"/>
    <property type="match status" value="1"/>
</dbReference>
<feature type="transmembrane region" description="Helical" evidence="1">
    <location>
        <begin position="882"/>
        <end position="902"/>
    </location>
</feature>
<sequence length="1030" mass="111694">MIKAFVENGRLASLVIALLIVAGFGAISSLPRMEDPDITNRFSSVITHYPGASAERVEALVTEVLENQLRRLEELKLVQSTSRPGISVIQLELKDSVIDTAPVWSRARDLVADSKPLLPLPAQNAILDDQVGYANTAILGLVWKGGGEARTDMLNRYAKELQSRLRLLSGTNFVKLYGAPTEEILVQLDGDKVNRLKLSPAAVAQILGNADTKVSAGEINNNSFRALIEVSGELDSVSRIRQVPLKIDEQGQIIRLGDIATISRQAKTPASTIALIEQDQGVMVAARMLNNTRVDLWLAKVRDEVEALQTSIPANIEIQWLFDQESYTSERLGDLVGSLLLGFIIILVVLMLTLGLRNAVIVSLSLPLTALFTLACMKYIGLPIHQMSVTGLVVALGIMVDNAIVIVDAISQRRQQGMTRLDAVSKTLHHLWLPLAGSTITTMLAFAPIVLMPGAAGEFVGGIAISVMFALVGSYLISHTLIAGLAGRFGVEGEQQKWYQAGIRLPLVSKLFKLSLRTALKRPLLSGLIIGIFPILGFIAAGQMTEQFFPPSDRDMFQIEVYLSPHASIESTRSRVEEIDKQLRKTEGVDRIDWIVGGNTPSFYYNLLQRQQGASNYAQAMVKVTDFDTANRLIPRLQRSLDLAFPDAQILVRKLEQGPPFNAPVELRVFGPNLDQLRLIGDEVRRILSNTADVIHTRATLSAGAPKVWFQINEDASLMSGLNLTEIANQIQMATTGIKGGSILEQTESLPVRVRLQDSTREQQTKLSEINLVSASGSEIPLSALSTNRIEVSRGAIPRRDGHRVNTIEAYLVSGVLPQQVLDDAKVNIDKLVLPAGYHIEVGGESAKRNEAVGNLLSNVVLVVTLLLATVVLSFNSFRLTAIILFSALQSAGLGLLAVYTFGYPFGFTVIIGLLGLMGLAINAAIVILAELEELPDARSGKIESIVSVVSGCGRHIGSTTITTIGGFLPLIIAGGGFWPPFAIAIAGGTLLTTLLSLVWVPTMYQLIMKPAKKLRLTSRPMATETEVEA</sequence>
<name>A0A3S0INT0_9GAMM</name>
<dbReference type="SUPFAM" id="SSF82866">
    <property type="entry name" value="Multidrug efflux transporter AcrB transmembrane domain"/>
    <property type="match status" value="2"/>
</dbReference>
<dbReference type="InterPro" id="IPR027463">
    <property type="entry name" value="AcrB_DN_DC_subdom"/>
</dbReference>
<keyword evidence="1" id="KW-0812">Transmembrane</keyword>
<dbReference type="SUPFAM" id="SSF82693">
    <property type="entry name" value="Multidrug efflux transporter AcrB pore domain, PN1, PN2, PC1 and PC2 subdomains"/>
    <property type="match status" value="3"/>
</dbReference>
<evidence type="ECO:0000313" key="3">
    <source>
        <dbReference type="Proteomes" id="UP000267448"/>
    </source>
</evidence>
<feature type="transmembrane region" description="Helical" evidence="1">
    <location>
        <begin position="953"/>
        <end position="976"/>
    </location>
</feature>
<keyword evidence="3" id="KW-1185">Reference proteome</keyword>
<gene>
    <name evidence="2" type="ORF">EKG38_10325</name>
</gene>
<dbReference type="PANTHER" id="PTHR32063:SF18">
    <property type="entry name" value="CATION EFFLUX SYSTEM PROTEIN"/>
    <property type="match status" value="1"/>
</dbReference>
<feature type="transmembrane region" description="Helical" evidence="1">
    <location>
        <begin position="335"/>
        <end position="354"/>
    </location>
</feature>
<dbReference type="Proteomes" id="UP000267448">
    <property type="component" value="Unassembled WGS sequence"/>
</dbReference>
<dbReference type="Gene3D" id="3.30.70.1320">
    <property type="entry name" value="Multidrug efflux transporter AcrB pore domain like"/>
    <property type="match status" value="1"/>
</dbReference>
<dbReference type="RefSeq" id="WP_126520247.1">
    <property type="nucleotide sequence ID" value="NZ_RXNU01000004.1"/>
</dbReference>
<feature type="transmembrane region" description="Helical" evidence="1">
    <location>
        <begin position="524"/>
        <end position="544"/>
    </location>
</feature>
<dbReference type="Gene3D" id="3.30.2090.10">
    <property type="entry name" value="Multidrug efflux transporter AcrB TolC docking domain, DN and DC subdomains"/>
    <property type="match status" value="2"/>
</dbReference>
<dbReference type="InterPro" id="IPR001036">
    <property type="entry name" value="Acrflvin-R"/>
</dbReference>
<dbReference type="PRINTS" id="PR00702">
    <property type="entry name" value="ACRIFLAVINRP"/>
</dbReference>
<organism evidence="2 3">
    <name type="scientific">Shewanella canadensis</name>
    <dbReference type="NCBI Taxonomy" id="271096"/>
    <lineage>
        <taxon>Bacteria</taxon>
        <taxon>Pseudomonadati</taxon>
        <taxon>Pseudomonadota</taxon>
        <taxon>Gammaproteobacteria</taxon>
        <taxon>Alteromonadales</taxon>
        <taxon>Shewanellaceae</taxon>
        <taxon>Shewanella</taxon>
    </lineage>
</organism>
<feature type="transmembrane region" description="Helical" evidence="1">
    <location>
        <begin position="459"/>
        <end position="478"/>
    </location>
</feature>
<dbReference type="SUPFAM" id="SSF82714">
    <property type="entry name" value="Multidrug efflux transporter AcrB TolC docking domain, DN and DC subdomains"/>
    <property type="match status" value="2"/>
</dbReference>
<evidence type="ECO:0000313" key="2">
    <source>
        <dbReference type="EMBL" id="RTR39382.1"/>
    </source>
</evidence>
<feature type="transmembrane region" description="Helical" evidence="1">
    <location>
        <begin position="387"/>
        <end position="410"/>
    </location>
</feature>
<feature type="transmembrane region" description="Helical" evidence="1">
    <location>
        <begin position="361"/>
        <end position="381"/>
    </location>
</feature>
<keyword evidence="1" id="KW-0472">Membrane</keyword>
<dbReference type="AlphaFoldDB" id="A0A3S0INT0"/>
<dbReference type="GO" id="GO:0005886">
    <property type="term" value="C:plasma membrane"/>
    <property type="evidence" value="ECO:0007669"/>
    <property type="project" value="TreeGrafter"/>
</dbReference>
<dbReference type="OrthoDB" id="9757940at2"/>